<feature type="transmembrane region" description="Helical" evidence="5">
    <location>
        <begin position="102"/>
        <end position="121"/>
    </location>
</feature>
<dbReference type="RefSeq" id="WP_119111986.1">
    <property type="nucleotide sequence ID" value="NZ_CBCSEO010000006.1"/>
</dbReference>
<keyword evidence="5" id="KW-0472">Membrane</keyword>
<keyword evidence="3 5" id="KW-0479">Metal-binding</keyword>
<dbReference type="EMBL" id="QWVT01000011">
    <property type="protein sequence ID" value="RID86806.1"/>
    <property type="molecule type" value="Genomic_DNA"/>
</dbReference>
<keyword evidence="5" id="KW-0812">Transmembrane</keyword>
<dbReference type="Proteomes" id="UP000265816">
    <property type="component" value="Unassembled WGS sequence"/>
</dbReference>
<evidence type="ECO:0000313" key="8">
    <source>
        <dbReference type="Proteomes" id="UP000265816"/>
    </source>
</evidence>
<keyword evidence="8" id="KW-1185">Reference proteome</keyword>
<evidence type="ECO:0000313" key="7">
    <source>
        <dbReference type="EMBL" id="RID86806.1"/>
    </source>
</evidence>
<name>A0A398BGW0_9BACI</name>
<feature type="chain" id="PRO_5017098761" description="Cytochrome c-type biogenesis protein" evidence="5">
    <location>
        <begin position="23"/>
        <end position="159"/>
    </location>
</feature>
<evidence type="ECO:0000256" key="5">
    <source>
        <dbReference type="RuleBase" id="RU364112"/>
    </source>
</evidence>
<sequence>MKFLSNIMIAVLVLFGASTTFAAEKEFDYSRPDFQEVVGMLSMEGHGTHDVSNCSVKKLYYDEIAEMMNKGMSKDEVLDYYVKNLGDQALQAPPKKGFNMTLWYTPFLILMLAGGVIYFSLKKWVSKKVPTPSPLVTVTESADAEILSSMIENERKKYL</sequence>
<keyword evidence="4 5" id="KW-0408">Iron</keyword>
<organism evidence="7 8">
    <name type="scientific">Mesobacillus zeae</name>
    <dbReference type="NCBI Taxonomy" id="1917180"/>
    <lineage>
        <taxon>Bacteria</taxon>
        <taxon>Bacillati</taxon>
        <taxon>Bacillota</taxon>
        <taxon>Bacilli</taxon>
        <taxon>Bacillales</taxon>
        <taxon>Bacillaceae</taxon>
        <taxon>Mesobacillus</taxon>
    </lineage>
</organism>
<dbReference type="GO" id="GO:0046872">
    <property type="term" value="F:metal ion binding"/>
    <property type="evidence" value="ECO:0007669"/>
    <property type="project" value="UniProtKB-KW"/>
</dbReference>
<comment type="function">
    <text evidence="5">Possible subunit of a heme lyase.</text>
</comment>
<keyword evidence="5" id="KW-0732">Signal</keyword>
<feature type="domain" description="CcmH/CycL/Ccl2/NrfF N-terminal" evidence="6">
    <location>
        <begin position="52"/>
        <end position="132"/>
    </location>
</feature>
<evidence type="ECO:0000256" key="2">
    <source>
        <dbReference type="ARBA" id="ARBA00022617"/>
    </source>
</evidence>
<dbReference type="InterPro" id="IPR038297">
    <property type="entry name" value="CcmH/CycL/NrfF/Ccl2_sf"/>
</dbReference>
<protein>
    <recommendedName>
        <fullName evidence="5">Cytochrome c-type biogenesis protein</fullName>
    </recommendedName>
</protein>
<dbReference type="OrthoDB" id="121848at2"/>
<keyword evidence="2 5" id="KW-0349">Heme</keyword>
<accession>A0A398BGW0</accession>
<proteinExistence type="inferred from homology"/>
<reference evidence="7 8" key="1">
    <citation type="submission" date="2018-08" db="EMBL/GenBank/DDBJ databases">
        <title>Bacillus jemisoniae sp. nov., Bacillus chryseoplanitiae sp. nov., Bacillus resnikiae sp. nov., and Bacillus frankliniae sp. nov., isolated from Viking spacecraft and associated surfaces.</title>
        <authorList>
            <person name="Seuylemezian A."/>
            <person name="Vaishampayan P."/>
        </authorList>
    </citation>
    <scope>NUCLEOTIDE SEQUENCE [LARGE SCALE GENOMIC DNA]</scope>
    <source>
        <strain evidence="7 8">JJ-247</strain>
    </source>
</reference>
<comment type="similarity">
    <text evidence="1 5">Belongs to the CcmH/CycL/Ccl2/NrfF family.</text>
</comment>
<evidence type="ECO:0000256" key="1">
    <source>
        <dbReference type="ARBA" id="ARBA00010342"/>
    </source>
</evidence>
<evidence type="ECO:0000259" key="6">
    <source>
        <dbReference type="Pfam" id="PF03918"/>
    </source>
</evidence>
<dbReference type="Pfam" id="PF03918">
    <property type="entry name" value="CcmH"/>
    <property type="match status" value="1"/>
</dbReference>
<evidence type="ECO:0000256" key="3">
    <source>
        <dbReference type="ARBA" id="ARBA00022723"/>
    </source>
</evidence>
<comment type="caution">
    <text evidence="7">The sequence shown here is derived from an EMBL/GenBank/DDBJ whole genome shotgun (WGS) entry which is preliminary data.</text>
</comment>
<evidence type="ECO:0000256" key="4">
    <source>
        <dbReference type="ARBA" id="ARBA00023004"/>
    </source>
</evidence>
<dbReference type="InterPro" id="IPR005616">
    <property type="entry name" value="CcmH/CycL/Ccl2/NrfF_N"/>
</dbReference>
<dbReference type="AlphaFoldDB" id="A0A398BGW0"/>
<keyword evidence="5" id="KW-1133">Transmembrane helix</keyword>
<gene>
    <name evidence="7" type="ORF">D1970_06000</name>
</gene>
<feature type="signal peptide" evidence="5">
    <location>
        <begin position="1"/>
        <end position="22"/>
    </location>
</feature>
<dbReference type="Gene3D" id="1.10.8.640">
    <property type="entry name" value="Cytochrome C biogenesis protein"/>
    <property type="match status" value="1"/>
</dbReference>